<keyword evidence="2" id="KW-0804">Transcription</keyword>
<evidence type="ECO:0000256" key="1">
    <source>
        <dbReference type="ARBA" id="ARBA00006956"/>
    </source>
</evidence>
<accession>A0A0H2RR18</accession>
<protein>
    <recommendedName>
        <fullName evidence="4">Chromatin elongation factor SPT5</fullName>
    </recommendedName>
    <alternativeName>
        <fullName evidence="5">Chromatin elongation factor spt5</fullName>
    </alternativeName>
</protein>
<organism evidence="7 8">
    <name type="scientific">Schizopora paradoxa</name>
    <dbReference type="NCBI Taxonomy" id="27342"/>
    <lineage>
        <taxon>Eukaryota</taxon>
        <taxon>Fungi</taxon>
        <taxon>Dikarya</taxon>
        <taxon>Basidiomycota</taxon>
        <taxon>Agaricomycotina</taxon>
        <taxon>Agaricomycetes</taxon>
        <taxon>Hymenochaetales</taxon>
        <taxon>Schizoporaceae</taxon>
        <taxon>Schizopora</taxon>
    </lineage>
</organism>
<feature type="domain" description="KOW" evidence="6">
    <location>
        <begin position="494"/>
        <end position="521"/>
    </location>
</feature>
<reference evidence="7 8" key="1">
    <citation type="submission" date="2015-04" db="EMBL/GenBank/DDBJ databases">
        <title>Complete genome sequence of Schizopora paradoxa KUC8140, a cosmopolitan wood degrader in East Asia.</title>
        <authorList>
            <consortium name="DOE Joint Genome Institute"/>
            <person name="Min B."/>
            <person name="Park H."/>
            <person name="Jang Y."/>
            <person name="Kim J.-J."/>
            <person name="Kim K.H."/>
            <person name="Pangilinan J."/>
            <person name="Lipzen A."/>
            <person name="Riley R."/>
            <person name="Grigoriev I.V."/>
            <person name="Spatafora J.W."/>
            <person name="Choi I.-G."/>
        </authorList>
    </citation>
    <scope>NUCLEOTIDE SEQUENCE [LARGE SCALE GENOMIC DNA]</scope>
    <source>
        <strain evidence="7 8">KUC8140</strain>
    </source>
</reference>
<feature type="domain" description="KOW" evidence="6">
    <location>
        <begin position="215"/>
        <end position="242"/>
    </location>
</feature>
<evidence type="ECO:0000256" key="4">
    <source>
        <dbReference type="ARBA" id="ARBA00029865"/>
    </source>
</evidence>
<comment type="similarity">
    <text evidence="1">Belongs to the SPT5 family.</text>
</comment>
<dbReference type="InterPro" id="IPR008991">
    <property type="entry name" value="Translation_prot_SH3-like_sf"/>
</dbReference>
<dbReference type="GO" id="GO:0006357">
    <property type="term" value="P:regulation of transcription by RNA polymerase II"/>
    <property type="evidence" value="ECO:0007669"/>
    <property type="project" value="InterPro"/>
</dbReference>
<evidence type="ECO:0000259" key="6">
    <source>
        <dbReference type="SMART" id="SM00739"/>
    </source>
</evidence>
<dbReference type="GO" id="GO:0032044">
    <property type="term" value="C:DSIF complex"/>
    <property type="evidence" value="ECO:0007669"/>
    <property type="project" value="TreeGrafter"/>
</dbReference>
<dbReference type="Gene3D" id="3.30.70.940">
    <property type="entry name" value="NusG, N-terminal domain"/>
    <property type="match status" value="1"/>
</dbReference>
<keyword evidence="8" id="KW-1185">Reference proteome</keyword>
<dbReference type="PANTHER" id="PTHR11125:SF7">
    <property type="entry name" value="TRANSCRIPTION ELONGATION FACTOR SPT5"/>
    <property type="match status" value="1"/>
</dbReference>
<sequence length="586" mass="65120">MASRGFSAREFLSLSARVDDGSESESSDGFDDDLDSLEAPHEGELYLCHRISSLICLLDSEGPFASNQRILDASRRIFEEENIEEMVARYRRMDREVRNKDGALEDAFDLSLGARMSRVPCATSEISMFGVICKRRLEETLVIRLFNKTTSDDRFQMTSVFAVSKSPGRVYFEASSIQHVRDLCASMNFLYIKSIFYVPLEERVALLGNPKLPTSLKVDDRVKVRSGLYKGDVGSVFRVMDQPVRVIVKLKSREVRPTDSIENRGEINDFTSTSTRKRKRKQPRIEPYLIPKHPVRAELLFSGTQVSPIDDGFVFRDKAYTNDGYRLLEVRCDRVERVSTVVPGLSAPANSAAPSIIEPTSSGISVPRFLHVGNHVLISNGPAQGMSGTINQLSDESAVITFDEKNSTDLYKTSPVQAEVTLSEITRLFELGESVEVKVGAHLGRSGMIGEIKGDTVSILDQALIEMIHVSLAFIDTCAKNSSSRARYEDGDSDIKQGHRVIVMKGKHGGKEGILAVIRHHVVTVIEDVSGVEIVTGRQNIRVISTNRELKAWLQSEGSNESSTKAQQRDFFTTLAISIGMNLNEV</sequence>
<dbReference type="InParanoid" id="A0A0H2RR18"/>
<feature type="domain" description="KOW" evidence="6">
    <location>
        <begin position="428"/>
        <end position="455"/>
    </location>
</feature>
<dbReference type="InterPro" id="IPR036735">
    <property type="entry name" value="NGN_dom_sf"/>
</dbReference>
<evidence type="ECO:0000256" key="2">
    <source>
        <dbReference type="ARBA" id="ARBA00023163"/>
    </source>
</evidence>
<name>A0A0H2RR18_9AGAM</name>
<dbReference type="OrthoDB" id="3048815at2759"/>
<dbReference type="GO" id="GO:0003729">
    <property type="term" value="F:mRNA binding"/>
    <property type="evidence" value="ECO:0007669"/>
    <property type="project" value="TreeGrafter"/>
</dbReference>
<dbReference type="InterPro" id="IPR039659">
    <property type="entry name" value="SPT5"/>
</dbReference>
<dbReference type="GO" id="GO:0032784">
    <property type="term" value="P:regulation of DNA-templated transcription elongation"/>
    <property type="evidence" value="ECO:0007669"/>
    <property type="project" value="InterPro"/>
</dbReference>
<comment type="function">
    <text evidence="3">The SPT4-SPT5 complex mediates both activation and inhibition of transcription elongation, and plays a role in pre-mRNA processing. This complex seems to be important for the stability of the RNA polymerase II elongation machinery on the chromatin template but not for the inherent ability of this machinery to translocate down the gene.</text>
</comment>
<dbReference type="PANTHER" id="PTHR11125">
    <property type="entry name" value="SUPPRESSOR OF TY 5"/>
    <property type="match status" value="1"/>
</dbReference>
<dbReference type="Pfam" id="PF03439">
    <property type="entry name" value="Spt5-NGN"/>
    <property type="match status" value="1"/>
</dbReference>
<dbReference type="InterPro" id="IPR005824">
    <property type="entry name" value="KOW"/>
</dbReference>
<evidence type="ECO:0000313" key="7">
    <source>
        <dbReference type="EMBL" id="KLO07286.1"/>
    </source>
</evidence>
<dbReference type="Proteomes" id="UP000053477">
    <property type="component" value="Unassembled WGS sequence"/>
</dbReference>
<dbReference type="SUPFAM" id="SSF50104">
    <property type="entry name" value="Translation proteins SH3-like domain"/>
    <property type="match status" value="2"/>
</dbReference>
<proteinExistence type="inferred from homology"/>
<dbReference type="InterPro" id="IPR014722">
    <property type="entry name" value="Rib_uL2_dom2"/>
</dbReference>
<dbReference type="EMBL" id="KQ086149">
    <property type="protein sequence ID" value="KLO07286.1"/>
    <property type="molecule type" value="Genomic_DNA"/>
</dbReference>
<evidence type="ECO:0000256" key="3">
    <source>
        <dbReference type="ARBA" id="ARBA00024691"/>
    </source>
</evidence>
<evidence type="ECO:0000313" key="8">
    <source>
        <dbReference type="Proteomes" id="UP000053477"/>
    </source>
</evidence>
<dbReference type="AlphaFoldDB" id="A0A0H2RR18"/>
<dbReference type="STRING" id="27342.A0A0H2RR18"/>
<dbReference type="GO" id="GO:0006368">
    <property type="term" value="P:transcription elongation by RNA polymerase II"/>
    <property type="evidence" value="ECO:0007669"/>
    <property type="project" value="TreeGrafter"/>
</dbReference>
<evidence type="ECO:0000256" key="5">
    <source>
        <dbReference type="ARBA" id="ARBA00031006"/>
    </source>
</evidence>
<dbReference type="Gene3D" id="2.30.30.30">
    <property type="match status" value="1"/>
</dbReference>
<dbReference type="InterPro" id="IPR005100">
    <property type="entry name" value="NGN-domain"/>
</dbReference>
<gene>
    <name evidence="7" type="ORF">SCHPADRAFT_656276</name>
</gene>
<dbReference type="SMART" id="SM00739">
    <property type="entry name" value="KOW"/>
    <property type="match status" value="4"/>
</dbReference>
<feature type="domain" description="KOW" evidence="6">
    <location>
        <begin position="369"/>
        <end position="396"/>
    </location>
</feature>